<dbReference type="InterPro" id="IPR029052">
    <property type="entry name" value="Metallo-depent_PP-like"/>
</dbReference>
<reference evidence="2" key="1">
    <citation type="submission" date="2020-05" db="EMBL/GenBank/DDBJ databases">
        <authorList>
            <person name="Chiriac C."/>
            <person name="Salcher M."/>
            <person name="Ghai R."/>
            <person name="Kavagutti S V."/>
        </authorList>
    </citation>
    <scope>NUCLEOTIDE SEQUENCE</scope>
</reference>
<dbReference type="InterPro" id="IPR050535">
    <property type="entry name" value="DNA_Repair-Maintenance_Comp"/>
</dbReference>
<dbReference type="Pfam" id="PF00149">
    <property type="entry name" value="Metallophos"/>
    <property type="match status" value="1"/>
</dbReference>
<sequence>MKLTNIRKITLVGDLHLGIKNNSIEWIQIQKDFLLDFLINKVDEDFDEDRDVLFLEGDVFHSRESINVRVHDEALTIFKKLSEKFKRGIYIIIGNHDVYYKDRNVVHSLKAISHIADNIHVFENPEIITINGAHNFLMLPWVEDTNRLNQIITDHKDLCEYIVCHADIKGLSFNKWTKVEHGIEVDMLSSYKRVYAGHIHHRQEFKNVLYTGTPYQMDRGDRDNTKGFYQLDVSSQVLTEKFIENTQSPVYKKFDIFELLEMPANEVIEKLNNSFVDIMISVNFVNKFSVTRFLELISKSTHRKVEFFTYVDQVTEESTSTDFNPEDQFNVIDIFKSYIKTKDYSQTFKTELAQKFIEIHNLVKQQATDE</sequence>
<keyword evidence="2" id="KW-0378">Hydrolase</keyword>
<evidence type="ECO:0000313" key="2">
    <source>
        <dbReference type="EMBL" id="CAB4218181.1"/>
    </source>
</evidence>
<evidence type="ECO:0000259" key="1">
    <source>
        <dbReference type="Pfam" id="PF00149"/>
    </source>
</evidence>
<dbReference type="Gene3D" id="3.60.21.10">
    <property type="match status" value="1"/>
</dbReference>
<accession>A0A6J5SUD1</accession>
<keyword evidence="2" id="KW-0255">Endonuclease</keyword>
<protein>
    <submittedName>
        <fullName evidence="2">Endonuclease subunit</fullName>
    </submittedName>
</protein>
<dbReference type="InterPro" id="IPR004843">
    <property type="entry name" value="Calcineurin-like_PHP"/>
</dbReference>
<dbReference type="EMBL" id="LR797474">
    <property type="protein sequence ID" value="CAB4218181.1"/>
    <property type="molecule type" value="Genomic_DNA"/>
</dbReference>
<gene>
    <name evidence="2" type="ORF">UFOVP1604_8</name>
</gene>
<name>A0A6J5SUD1_9CAUD</name>
<dbReference type="GO" id="GO:0016787">
    <property type="term" value="F:hydrolase activity"/>
    <property type="evidence" value="ECO:0007669"/>
    <property type="project" value="InterPro"/>
</dbReference>
<dbReference type="SUPFAM" id="SSF56300">
    <property type="entry name" value="Metallo-dependent phosphatases"/>
    <property type="match status" value="1"/>
</dbReference>
<keyword evidence="2" id="KW-0540">Nuclease</keyword>
<proteinExistence type="predicted"/>
<feature type="domain" description="Calcineurin-like phosphoesterase" evidence="1">
    <location>
        <begin position="8"/>
        <end position="190"/>
    </location>
</feature>
<organism evidence="2">
    <name type="scientific">uncultured Caudovirales phage</name>
    <dbReference type="NCBI Taxonomy" id="2100421"/>
    <lineage>
        <taxon>Viruses</taxon>
        <taxon>Duplodnaviria</taxon>
        <taxon>Heunggongvirae</taxon>
        <taxon>Uroviricota</taxon>
        <taxon>Caudoviricetes</taxon>
        <taxon>Peduoviridae</taxon>
        <taxon>Maltschvirus</taxon>
        <taxon>Maltschvirus maltsch</taxon>
    </lineage>
</organism>
<dbReference type="GO" id="GO:0004519">
    <property type="term" value="F:endonuclease activity"/>
    <property type="evidence" value="ECO:0007669"/>
    <property type="project" value="UniProtKB-KW"/>
</dbReference>
<dbReference type="PANTHER" id="PTHR30337">
    <property type="entry name" value="COMPONENT OF ATP-DEPENDENT DSDNA EXONUCLEASE"/>
    <property type="match status" value="1"/>
</dbReference>